<keyword evidence="1" id="KW-0812">Transmembrane</keyword>
<sequence>MFGQAKLPPVKFSYTNQLNSDWLIYQPQTSQFSLYIPEYHGQVGALYQWVNIRPDKPFRINFTAKKDLCIFLNNKLIFAADSAATYALDLADLVVTNKLGQAQTSRYLLCLWHPTEQPNLSTFRNEGDIKISATSPQQKNTIVNQYRSSLNYNAFIIFLLLIGLIYGWLRTTYTSDFRSLFSLSNFLRRSALDEGFLAKPISSWSSVIFIIAFALSFALIIVAIHTNIQNIVIFNRLFSVSEADITSKILFYTILIFSFILFKYLFLSVMGYTFDLTALVSLQYREFIRTLLFFGMFLPLIMVLYLALNTTMPQTVLLISTLAVSGILIITVLRIFYTLNKKVSLRNLHLFSYICATEIIPLIILLKLIVFNY</sequence>
<protein>
    <submittedName>
        <fullName evidence="2">DUF4271 domain-containing protein</fullName>
    </submittedName>
</protein>
<keyword evidence="1" id="KW-0472">Membrane</keyword>
<dbReference type="Pfam" id="PF14093">
    <property type="entry name" value="DUF4271"/>
    <property type="match status" value="1"/>
</dbReference>
<gene>
    <name evidence="2" type="ORF">F0145_12040</name>
</gene>
<evidence type="ECO:0000313" key="2">
    <source>
        <dbReference type="EMBL" id="KAA5545811.1"/>
    </source>
</evidence>
<reference evidence="2 3" key="1">
    <citation type="submission" date="2019-09" db="EMBL/GenBank/DDBJ databases">
        <title>Genome sequence and assembly of Adhaeribacter sp.</title>
        <authorList>
            <person name="Chhetri G."/>
        </authorList>
    </citation>
    <scope>NUCLEOTIDE SEQUENCE [LARGE SCALE GENOMIC DNA]</scope>
    <source>
        <strain evidence="2 3">DK36</strain>
    </source>
</reference>
<dbReference type="InterPro" id="IPR025367">
    <property type="entry name" value="DUF4271"/>
</dbReference>
<feature type="transmembrane region" description="Helical" evidence="1">
    <location>
        <begin position="249"/>
        <end position="267"/>
    </location>
</feature>
<evidence type="ECO:0000313" key="3">
    <source>
        <dbReference type="Proteomes" id="UP000323426"/>
    </source>
</evidence>
<proteinExistence type="predicted"/>
<feature type="transmembrane region" description="Helical" evidence="1">
    <location>
        <begin position="349"/>
        <end position="370"/>
    </location>
</feature>
<organism evidence="2 3">
    <name type="scientific">Adhaeribacter rhizoryzae</name>
    <dbReference type="NCBI Taxonomy" id="2607907"/>
    <lineage>
        <taxon>Bacteria</taxon>
        <taxon>Pseudomonadati</taxon>
        <taxon>Bacteroidota</taxon>
        <taxon>Cytophagia</taxon>
        <taxon>Cytophagales</taxon>
        <taxon>Hymenobacteraceae</taxon>
        <taxon>Adhaeribacter</taxon>
    </lineage>
</organism>
<name>A0A5M6DE26_9BACT</name>
<feature type="transmembrane region" description="Helical" evidence="1">
    <location>
        <begin position="207"/>
        <end position="228"/>
    </location>
</feature>
<evidence type="ECO:0000256" key="1">
    <source>
        <dbReference type="SAM" id="Phobius"/>
    </source>
</evidence>
<feature type="transmembrane region" description="Helical" evidence="1">
    <location>
        <begin position="287"/>
        <end position="308"/>
    </location>
</feature>
<feature type="transmembrane region" description="Helical" evidence="1">
    <location>
        <begin position="315"/>
        <end position="337"/>
    </location>
</feature>
<keyword evidence="1" id="KW-1133">Transmembrane helix</keyword>
<comment type="caution">
    <text evidence="2">The sequence shown here is derived from an EMBL/GenBank/DDBJ whole genome shotgun (WGS) entry which is preliminary data.</text>
</comment>
<dbReference type="Proteomes" id="UP000323426">
    <property type="component" value="Unassembled WGS sequence"/>
</dbReference>
<keyword evidence="3" id="KW-1185">Reference proteome</keyword>
<dbReference type="EMBL" id="VWSF01000008">
    <property type="protein sequence ID" value="KAA5545811.1"/>
    <property type="molecule type" value="Genomic_DNA"/>
</dbReference>
<dbReference type="AlphaFoldDB" id="A0A5M6DE26"/>
<feature type="transmembrane region" description="Helical" evidence="1">
    <location>
        <begin position="150"/>
        <end position="169"/>
    </location>
</feature>
<accession>A0A5M6DE26</accession>